<protein>
    <submittedName>
        <fullName evidence="1">Uncharacterized protein</fullName>
    </submittedName>
</protein>
<proteinExistence type="predicted"/>
<dbReference type="Proteomes" id="UP000186940">
    <property type="component" value="Unassembled WGS sequence"/>
</dbReference>
<sequence>MQRKNISLTDDHIKMLEPFIKEHEGNISAAIRSVIEIACKRSPSVEGRELTQLHPLIARWLIKNSAGCVPDPDAIKELMCELGYLNGHTSTDDVCRGLCNIVDTAGFNVEMEVMECGKKGILLKFKGHDPLMNEFVAMMISLGLASLDLPYRIKSIDEPSTLMKIAYERGAGAYERVVEHFGYNQFFCDELKNRWEWWKWVVETSAMLNYKMIFITETVLENLIQGKSCPGGVTYIERKSGKYCKEIPFDEFFLLLRELFKNARIIDEMTYHEDSGEILIYHNFRDPVVIEQIAEWIENLIKIHWPNLEHETSAQTTVFRRIEDAED</sequence>
<reference evidence="1" key="1">
    <citation type="submission" date="2016-05" db="EMBL/GenBank/DDBJ databases">
        <title>Microbial consortia oxidize butane by reversing methanogenesis.</title>
        <authorList>
            <person name="Laso-Perez R."/>
            <person name="Richter M."/>
            <person name="Wegener G."/>
            <person name="Musat F."/>
        </authorList>
    </citation>
    <scope>NUCLEOTIDE SEQUENCE [LARGE SCALE GENOMIC DNA]</scope>
    <source>
        <strain evidence="1">BOX2</strain>
    </source>
</reference>
<organism evidence="1 2">
    <name type="scientific">Candidatus Syntropharchaeum caldarium</name>
    <dbReference type="NCBI Taxonomy" id="1838285"/>
    <lineage>
        <taxon>Archaea</taxon>
        <taxon>Methanobacteriati</taxon>
        <taxon>Methanobacteriota</taxon>
        <taxon>Stenosarchaea group</taxon>
        <taxon>Methanomicrobia</taxon>
        <taxon>Methanosarcinales</taxon>
        <taxon>ANME-2 cluster</taxon>
        <taxon>Candidatus Syntropharchaeum</taxon>
    </lineage>
</organism>
<gene>
    <name evidence="1" type="ORF">SCAL_000501</name>
</gene>
<evidence type="ECO:0000313" key="1">
    <source>
        <dbReference type="EMBL" id="OFV68825.1"/>
    </source>
</evidence>
<evidence type="ECO:0000313" key="2">
    <source>
        <dbReference type="Proteomes" id="UP000186940"/>
    </source>
</evidence>
<name>A0A1F2PCR1_9EURY</name>
<accession>A0A1F2PCR1</accession>
<dbReference type="EMBL" id="LYOS01000001">
    <property type="protein sequence ID" value="OFV68825.1"/>
    <property type="molecule type" value="Genomic_DNA"/>
</dbReference>
<dbReference type="AlphaFoldDB" id="A0A1F2PCR1"/>
<keyword evidence="2" id="KW-1185">Reference proteome</keyword>
<comment type="caution">
    <text evidence="1">The sequence shown here is derived from an EMBL/GenBank/DDBJ whole genome shotgun (WGS) entry which is preliminary data.</text>
</comment>
<dbReference type="STRING" id="1838285.SCAL_000501"/>